<accession>A0A194YK76</accession>
<evidence type="ECO:0000256" key="1">
    <source>
        <dbReference type="SAM" id="MobiDB-lite"/>
    </source>
</evidence>
<protein>
    <submittedName>
        <fullName evidence="2">Uncharacterized protein</fullName>
    </submittedName>
</protein>
<proteinExistence type="predicted"/>
<dbReference type="Gramene" id="KXG20358">
    <property type="protein sequence ID" value="KXG20358"/>
    <property type="gene ID" value="SORBI_3010G191200"/>
</dbReference>
<evidence type="ECO:0000313" key="3">
    <source>
        <dbReference type="Proteomes" id="UP000000768"/>
    </source>
</evidence>
<feature type="compositionally biased region" description="Basic and acidic residues" evidence="1">
    <location>
        <begin position="77"/>
        <end position="93"/>
    </location>
</feature>
<feature type="compositionally biased region" description="Low complexity" evidence="1">
    <location>
        <begin position="42"/>
        <end position="52"/>
    </location>
</feature>
<evidence type="ECO:0000313" key="2">
    <source>
        <dbReference type="EMBL" id="KXG20358.1"/>
    </source>
</evidence>
<dbReference type="InParanoid" id="A0A194YK76"/>
<dbReference type="AlphaFoldDB" id="A0A194YK76"/>
<keyword evidence="3" id="KW-1185">Reference proteome</keyword>
<name>A0A194YK76_SORBI</name>
<feature type="region of interest" description="Disordered" evidence="1">
    <location>
        <begin position="33"/>
        <end position="106"/>
    </location>
</feature>
<dbReference type="Proteomes" id="UP000000768">
    <property type="component" value="Chromosome 10"/>
</dbReference>
<reference evidence="3" key="2">
    <citation type="journal article" date="2018" name="Plant J.">
        <title>The Sorghum bicolor reference genome: improved assembly, gene annotations, a transcriptome atlas, and signatures of genome organization.</title>
        <authorList>
            <person name="McCormick R.F."/>
            <person name="Truong S.K."/>
            <person name="Sreedasyam A."/>
            <person name="Jenkins J."/>
            <person name="Shu S."/>
            <person name="Sims D."/>
            <person name="Kennedy M."/>
            <person name="Amirebrahimi M."/>
            <person name="Weers B.D."/>
            <person name="McKinley B."/>
            <person name="Mattison A."/>
            <person name="Morishige D.T."/>
            <person name="Grimwood J."/>
            <person name="Schmutz J."/>
            <person name="Mullet J.E."/>
        </authorList>
    </citation>
    <scope>NUCLEOTIDE SEQUENCE [LARGE SCALE GENOMIC DNA]</scope>
    <source>
        <strain evidence="3">cv. BTx623</strain>
    </source>
</reference>
<dbReference type="EMBL" id="CM000769">
    <property type="protein sequence ID" value="KXG20358.1"/>
    <property type="molecule type" value="Genomic_DNA"/>
</dbReference>
<organism evidence="2 3">
    <name type="scientific">Sorghum bicolor</name>
    <name type="common">Sorghum</name>
    <name type="synonym">Sorghum vulgare</name>
    <dbReference type="NCBI Taxonomy" id="4558"/>
    <lineage>
        <taxon>Eukaryota</taxon>
        <taxon>Viridiplantae</taxon>
        <taxon>Streptophyta</taxon>
        <taxon>Embryophyta</taxon>
        <taxon>Tracheophyta</taxon>
        <taxon>Spermatophyta</taxon>
        <taxon>Magnoliopsida</taxon>
        <taxon>Liliopsida</taxon>
        <taxon>Poales</taxon>
        <taxon>Poaceae</taxon>
        <taxon>PACMAD clade</taxon>
        <taxon>Panicoideae</taxon>
        <taxon>Andropogonodae</taxon>
        <taxon>Andropogoneae</taxon>
        <taxon>Sorghinae</taxon>
        <taxon>Sorghum</taxon>
    </lineage>
</organism>
<gene>
    <name evidence="2" type="ORF">SORBI_3010G191200</name>
</gene>
<reference evidence="2 3" key="1">
    <citation type="journal article" date="2009" name="Nature">
        <title>The Sorghum bicolor genome and the diversification of grasses.</title>
        <authorList>
            <person name="Paterson A.H."/>
            <person name="Bowers J.E."/>
            <person name="Bruggmann R."/>
            <person name="Dubchak I."/>
            <person name="Grimwood J."/>
            <person name="Gundlach H."/>
            <person name="Haberer G."/>
            <person name="Hellsten U."/>
            <person name="Mitros T."/>
            <person name="Poliakov A."/>
            <person name="Schmutz J."/>
            <person name="Spannagl M."/>
            <person name="Tang H."/>
            <person name="Wang X."/>
            <person name="Wicker T."/>
            <person name="Bharti A.K."/>
            <person name="Chapman J."/>
            <person name="Feltus F.A."/>
            <person name="Gowik U."/>
            <person name="Grigoriev I.V."/>
            <person name="Lyons E."/>
            <person name="Maher C.A."/>
            <person name="Martis M."/>
            <person name="Narechania A."/>
            <person name="Otillar R.P."/>
            <person name="Penning B.W."/>
            <person name="Salamov A.A."/>
            <person name="Wang Y."/>
            <person name="Zhang L."/>
            <person name="Carpita N.C."/>
            <person name="Freeling M."/>
            <person name="Gingle A.R."/>
            <person name="Hash C.T."/>
            <person name="Keller B."/>
            <person name="Klein P."/>
            <person name="Kresovich S."/>
            <person name="McCann M.C."/>
            <person name="Ming R."/>
            <person name="Peterson D.G."/>
            <person name="Mehboob-ur-Rahman"/>
            <person name="Ware D."/>
            <person name="Westhoff P."/>
            <person name="Mayer K.F."/>
            <person name="Messing J."/>
            <person name="Rokhsar D.S."/>
        </authorList>
    </citation>
    <scope>NUCLEOTIDE SEQUENCE [LARGE SCALE GENOMIC DNA]</scope>
    <source>
        <strain evidence="3">cv. BTx623</strain>
    </source>
</reference>
<sequence length="106" mass="11163">MAGSGSTLLPEHVAAALLRGIATGGRPTLVRGLQRTRRRRCGAAQRRPAGHVAAGGGRMRGRHAELRRGIAGGGGCRQREEGQAKDARWRCDTPARAATAEETDVV</sequence>